<evidence type="ECO:0000313" key="1">
    <source>
        <dbReference type="EMBL" id="SEK80952.1"/>
    </source>
</evidence>
<dbReference type="AlphaFoldDB" id="A0A1H7K2F1"/>
<dbReference type="Proteomes" id="UP000198916">
    <property type="component" value="Unassembled WGS sequence"/>
</dbReference>
<accession>A0A1H7K2F1</accession>
<evidence type="ECO:0000313" key="2">
    <source>
        <dbReference type="Proteomes" id="UP000198916"/>
    </source>
</evidence>
<dbReference type="EMBL" id="FNZR01000002">
    <property type="protein sequence ID" value="SEK80952.1"/>
    <property type="molecule type" value="Genomic_DNA"/>
</dbReference>
<name>A0A1H7K2F1_9SPHI</name>
<dbReference type="InterPro" id="IPR010982">
    <property type="entry name" value="Lambda_DNA-bd_dom_sf"/>
</dbReference>
<dbReference type="OrthoDB" id="707695at2"/>
<dbReference type="SUPFAM" id="SSF47413">
    <property type="entry name" value="lambda repressor-like DNA-binding domains"/>
    <property type="match status" value="1"/>
</dbReference>
<reference evidence="2" key="1">
    <citation type="submission" date="2016-10" db="EMBL/GenBank/DDBJ databases">
        <authorList>
            <person name="Varghese N."/>
            <person name="Submissions S."/>
        </authorList>
    </citation>
    <scope>NUCLEOTIDE SEQUENCE [LARGE SCALE GENOMIC DNA]</scope>
    <source>
        <strain evidence="2">Jip14</strain>
    </source>
</reference>
<dbReference type="STRING" id="332977.SAMN05421740_102759"/>
<proteinExistence type="predicted"/>
<keyword evidence="2" id="KW-1185">Reference proteome</keyword>
<dbReference type="RefSeq" id="WP_090604186.1">
    <property type="nucleotide sequence ID" value="NZ_FNZR01000002.1"/>
</dbReference>
<gene>
    <name evidence="1" type="ORF">SAMN05421740_102759</name>
</gene>
<dbReference type="GO" id="GO:0003677">
    <property type="term" value="F:DNA binding"/>
    <property type="evidence" value="ECO:0007669"/>
    <property type="project" value="InterPro"/>
</dbReference>
<protein>
    <submittedName>
        <fullName evidence="1">Uncharacterized protein</fullName>
    </submittedName>
</protein>
<sequence length="192" mass="22159">MTKTIWYLSPIELYLIIRIRIIRLELGVTAKEISLFLKKNPKYIGHIESSAHNAKYSDEILSLIAIYLSIRAKEKQQELVDAKDKTIIQTEYTVYDFYPTEILKDEKVIKEIAPIPRDSGPTGTLNAMIESTNFFEKARTVNEIVTECNALQNQNWKANNFSQPLASAVKRKLLVIILENDLNTYIKPKKRK</sequence>
<organism evidence="1 2">
    <name type="scientific">Parapedobacter koreensis</name>
    <dbReference type="NCBI Taxonomy" id="332977"/>
    <lineage>
        <taxon>Bacteria</taxon>
        <taxon>Pseudomonadati</taxon>
        <taxon>Bacteroidota</taxon>
        <taxon>Sphingobacteriia</taxon>
        <taxon>Sphingobacteriales</taxon>
        <taxon>Sphingobacteriaceae</taxon>
        <taxon>Parapedobacter</taxon>
    </lineage>
</organism>